<organism evidence="1">
    <name type="scientific">uncultured Aureispira sp</name>
    <dbReference type="NCBI Taxonomy" id="1331704"/>
    <lineage>
        <taxon>Bacteria</taxon>
        <taxon>Pseudomonadati</taxon>
        <taxon>Bacteroidota</taxon>
        <taxon>Saprospiria</taxon>
        <taxon>Saprospirales</taxon>
        <taxon>Saprospiraceae</taxon>
        <taxon>Aureispira</taxon>
        <taxon>environmental samples</taxon>
    </lineage>
</organism>
<accession>A0A6S6UHJ8</accession>
<gene>
    <name evidence="1" type="ORF">HELGO_WM22849</name>
</gene>
<dbReference type="EMBL" id="CACVAQ010000438">
    <property type="protein sequence ID" value="CAA6828767.1"/>
    <property type="molecule type" value="Genomic_DNA"/>
</dbReference>
<name>A0A6S6UHJ8_9BACT</name>
<evidence type="ECO:0000313" key="1">
    <source>
        <dbReference type="EMBL" id="CAA6828767.1"/>
    </source>
</evidence>
<dbReference type="AlphaFoldDB" id="A0A6S6UHJ8"/>
<protein>
    <submittedName>
        <fullName evidence="1">Uncharacterized protein</fullName>
    </submittedName>
</protein>
<proteinExistence type="predicted"/>
<reference evidence="1" key="1">
    <citation type="submission" date="2020-01" db="EMBL/GenBank/DDBJ databases">
        <authorList>
            <person name="Meier V. D."/>
            <person name="Meier V D."/>
        </authorList>
    </citation>
    <scope>NUCLEOTIDE SEQUENCE</scope>
    <source>
        <strain evidence="1">HLG_WM_MAG_10</strain>
    </source>
</reference>
<sequence length="140" mass="16479">MIDVKTGHFLIDKDRSITPQMSLETLDKWQLGISKKMRQMDNSLNWVEVKNLKIDALYLNISFLFKDKKIDGFTFTFQNQAYDLNPSWDSWSKELEEANLVRFNRWLEDQFGEARVFEWGTVEAFYDSKSGGSSIKLTYV</sequence>